<dbReference type="InterPro" id="IPR005560">
    <property type="entry name" value="Csp_YhjQ"/>
</dbReference>
<dbReference type="Pfam" id="PF03860">
    <property type="entry name" value="Csp"/>
    <property type="match status" value="1"/>
</dbReference>
<dbReference type="Gene3D" id="1.20.1270.360">
    <property type="match status" value="1"/>
</dbReference>
<reference evidence="2" key="2">
    <citation type="submission" date="2020-09" db="EMBL/GenBank/DDBJ databases">
        <authorList>
            <person name="Sun Q."/>
            <person name="Ohkuma M."/>
        </authorList>
    </citation>
    <scope>NUCLEOTIDE SEQUENCE</scope>
    <source>
        <strain evidence="2">JCM 4956</strain>
    </source>
</reference>
<dbReference type="Proteomes" id="UP000645555">
    <property type="component" value="Unassembled WGS sequence"/>
</dbReference>
<comment type="caution">
    <text evidence="2">The sequence shown here is derived from an EMBL/GenBank/DDBJ whole genome shotgun (WGS) entry which is preliminary data.</text>
</comment>
<dbReference type="PANTHER" id="PTHR37310:SF1">
    <property type="entry name" value="CYTOPLASMIC PROTEIN"/>
    <property type="match status" value="1"/>
</dbReference>
<evidence type="ECO:0000313" key="2">
    <source>
        <dbReference type="EMBL" id="GGX59026.1"/>
    </source>
</evidence>
<evidence type="ECO:0000256" key="1">
    <source>
        <dbReference type="SAM" id="MobiDB-lite"/>
    </source>
</evidence>
<organism evidence="2 3">
    <name type="scientific">Streptomyces fructofermentans</name>
    <dbReference type="NCBI Taxonomy" id="152141"/>
    <lineage>
        <taxon>Bacteria</taxon>
        <taxon>Bacillati</taxon>
        <taxon>Actinomycetota</taxon>
        <taxon>Actinomycetes</taxon>
        <taxon>Kitasatosporales</taxon>
        <taxon>Streptomycetaceae</taxon>
        <taxon>Streptomyces</taxon>
    </lineage>
</organism>
<evidence type="ECO:0008006" key="4">
    <source>
        <dbReference type="Google" id="ProtNLM"/>
    </source>
</evidence>
<keyword evidence="3" id="KW-1185">Reference proteome</keyword>
<dbReference type="EMBL" id="BMWD01000008">
    <property type="protein sequence ID" value="GGX59026.1"/>
    <property type="molecule type" value="Genomic_DNA"/>
</dbReference>
<feature type="compositionally biased region" description="Low complexity" evidence="1">
    <location>
        <begin position="50"/>
        <end position="67"/>
    </location>
</feature>
<feature type="region of interest" description="Disordered" evidence="1">
    <location>
        <begin position="15"/>
        <end position="77"/>
    </location>
</feature>
<sequence length="201" mass="21672">MSLLPQNCTVLIRAAPRTRSGTAREPAPPGCADGRPTTGGGPCRARDGRAAGARNRTVRGTTRPGTGFDVAAPGNPESVSAMEQQELVRFLEDRFACAQACSECARMCALRVSLTDFDAPDDQREVRRKGILCAEVCDATCRVLAEETARDEDGMRSQVEWCRTVCLETAQAFDRSPGAEKGAQVCRDCARACTEFLALLR</sequence>
<dbReference type="AlphaFoldDB" id="A0A918KE24"/>
<reference evidence="2" key="1">
    <citation type="journal article" date="2014" name="Int. J. Syst. Evol. Microbiol.">
        <title>Complete genome sequence of Corynebacterium casei LMG S-19264T (=DSM 44701T), isolated from a smear-ripened cheese.</title>
        <authorList>
            <consortium name="US DOE Joint Genome Institute (JGI-PGF)"/>
            <person name="Walter F."/>
            <person name="Albersmeier A."/>
            <person name="Kalinowski J."/>
            <person name="Ruckert C."/>
        </authorList>
    </citation>
    <scope>NUCLEOTIDE SEQUENCE</scope>
    <source>
        <strain evidence="2">JCM 4956</strain>
    </source>
</reference>
<accession>A0A918KE24</accession>
<protein>
    <recommendedName>
        <fullName evidence="4">Ferredoxin</fullName>
    </recommendedName>
</protein>
<gene>
    <name evidence="2" type="ORF">GCM10010515_28520</name>
</gene>
<evidence type="ECO:0000313" key="3">
    <source>
        <dbReference type="Proteomes" id="UP000645555"/>
    </source>
</evidence>
<proteinExistence type="predicted"/>
<name>A0A918KE24_9ACTN</name>
<dbReference type="PANTHER" id="PTHR37310">
    <property type="entry name" value="CYTOPLASMIC PROTEIN-RELATED"/>
    <property type="match status" value="1"/>
</dbReference>